<dbReference type="WBParaSite" id="RSKR_0001084833.1">
    <property type="protein sequence ID" value="RSKR_0001084833.1"/>
    <property type="gene ID" value="RSKR_0001084833"/>
</dbReference>
<evidence type="ECO:0000313" key="1">
    <source>
        <dbReference type="Proteomes" id="UP000095286"/>
    </source>
</evidence>
<name>A0AC35UGZ1_9BILA</name>
<dbReference type="Proteomes" id="UP000095286">
    <property type="component" value="Unplaced"/>
</dbReference>
<organism evidence="1 2">
    <name type="scientific">Rhabditophanes sp. KR3021</name>
    <dbReference type="NCBI Taxonomy" id="114890"/>
    <lineage>
        <taxon>Eukaryota</taxon>
        <taxon>Metazoa</taxon>
        <taxon>Ecdysozoa</taxon>
        <taxon>Nematoda</taxon>
        <taxon>Chromadorea</taxon>
        <taxon>Rhabditida</taxon>
        <taxon>Tylenchina</taxon>
        <taxon>Panagrolaimomorpha</taxon>
        <taxon>Strongyloidoidea</taxon>
        <taxon>Alloionematidae</taxon>
        <taxon>Rhabditophanes</taxon>
    </lineage>
</organism>
<reference evidence="2" key="1">
    <citation type="submission" date="2016-11" db="UniProtKB">
        <authorList>
            <consortium name="WormBaseParasite"/>
        </authorList>
    </citation>
    <scope>IDENTIFICATION</scope>
    <source>
        <strain evidence="2">KR3021</strain>
    </source>
</reference>
<accession>A0AC35UGZ1</accession>
<evidence type="ECO:0000313" key="2">
    <source>
        <dbReference type="WBParaSite" id="RSKR_0001084833.1"/>
    </source>
</evidence>
<protein>
    <submittedName>
        <fullName evidence="2">DUF402 domain-containing protein</fullName>
    </submittedName>
</protein>
<sequence length="89" mass="10325">MQVIFTVTEWKNTSNIVDYYIPQVVIQIDHVEVLIPTVDRFGFNADDLIVPFLDDEEIAFKSIEELIAACCLSKCTDYEISMYTRKSRL</sequence>
<proteinExistence type="predicted"/>